<dbReference type="AlphaFoldDB" id="A0AB39CKN1"/>
<comment type="subcellular location">
    <subcellularLocation>
        <location evidence="2">Membrane</location>
    </subcellularLocation>
</comment>
<dbReference type="InterPro" id="IPR050428">
    <property type="entry name" value="TCS_sensor_his_kinase"/>
</dbReference>
<organism evidence="12">
    <name type="scientific">Castellaniella ginsengisoli</name>
    <dbReference type="NCBI Taxonomy" id="546114"/>
    <lineage>
        <taxon>Bacteria</taxon>
        <taxon>Pseudomonadati</taxon>
        <taxon>Pseudomonadota</taxon>
        <taxon>Betaproteobacteria</taxon>
        <taxon>Burkholderiales</taxon>
        <taxon>Alcaligenaceae</taxon>
        <taxon>Castellaniella</taxon>
    </lineage>
</organism>
<evidence type="ECO:0000256" key="4">
    <source>
        <dbReference type="ARBA" id="ARBA00022553"/>
    </source>
</evidence>
<evidence type="ECO:0000313" key="13">
    <source>
        <dbReference type="EMBL" id="XDJ47625.1"/>
    </source>
</evidence>
<dbReference type="EC" id="2.7.13.3" evidence="3"/>
<feature type="domain" description="Histidine kinase" evidence="11">
    <location>
        <begin position="255"/>
        <end position="469"/>
    </location>
</feature>
<dbReference type="InterPro" id="IPR003594">
    <property type="entry name" value="HATPase_dom"/>
</dbReference>
<dbReference type="Gene3D" id="1.10.287.130">
    <property type="match status" value="1"/>
</dbReference>
<evidence type="ECO:0000256" key="7">
    <source>
        <dbReference type="ARBA" id="ARBA00022777"/>
    </source>
</evidence>
<dbReference type="CDD" id="cd00075">
    <property type="entry name" value="HATPase"/>
    <property type="match status" value="1"/>
</dbReference>
<name>A0AB39CKN1_9BURK</name>
<evidence type="ECO:0000256" key="10">
    <source>
        <dbReference type="SAM" id="Phobius"/>
    </source>
</evidence>
<accession>A0AB39CKN1</accession>
<evidence type="ECO:0000256" key="6">
    <source>
        <dbReference type="ARBA" id="ARBA00022692"/>
    </source>
</evidence>
<dbReference type="SUPFAM" id="SSF55874">
    <property type="entry name" value="ATPase domain of HSP90 chaperone/DNA topoisomerase II/histidine kinase"/>
    <property type="match status" value="1"/>
</dbReference>
<dbReference type="Pfam" id="PF08521">
    <property type="entry name" value="2CSK_N"/>
    <property type="match status" value="1"/>
</dbReference>
<sequence length="477" mass="52374">MTPPAERRPPRSLRALLLWILVPAQIAVLSVALWLSSSQLHQQVDLAYDRSLAGALRAIDHNISTQSGGLAIELPYLLLEFFELTANNAVYYRILTEDGLADIGNQNLPLPAARLRSDSPVFYDSEYLGASLRIAALARPMSPPLYGQKDGRLIVMVGEDRSGRDQVIRDLMLRNIERDLFEVLASTGLIVVGVLIGLRPLTRLYRKLKRRAPDDLSPISAPELPREIQPLVNAVNQHVARHARQAHRQRQFLDDASHQLRTPLAVLHAQLDYALRESVSDEARAALLAMRGGLDQAQRTASQLLALARAREADVRSDPPQPVALTELAQDVIRQLYGLARQKRQRIGMDGGELGATVLGIEWLLREALVNLMDNAIKYTPEGGVITLRIARTDEGVSLSVHDTGPGMTETDSRKAGRRFRRGKAGKRGHGAGLGLAIVHTIMHRHGGALRIEPSAPGARVSLIFPADQGFPGKSSF</sequence>
<comment type="catalytic activity">
    <reaction evidence="1">
        <text>ATP + protein L-histidine = ADP + protein N-phospho-L-histidine.</text>
        <dbReference type="EC" id="2.7.13.3"/>
    </reaction>
</comment>
<keyword evidence="5" id="KW-0808">Transferase</keyword>
<dbReference type="SUPFAM" id="SSF47384">
    <property type="entry name" value="Homodimeric domain of signal transducing histidine kinase"/>
    <property type="match status" value="1"/>
</dbReference>
<dbReference type="PANTHER" id="PTHR45436">
    <property type="entry name" value="SENSOR HISTIDINE KINASE YKOH"/>
    <property type="match status" value="1"/>
</dbReference>
<evidence type="ECO:0000313" key="12">
    <source>
        <dbReference type="EMBL" id="XDJ42498.1"/>
    </source>
</evidence>
<dbReference type="EMBL" id="CP158252">
    <property type="protein sequence ID" value="XDJ42498.1"/>
    <property type="molecule type" value="Genomic_DNA"/>
</dbReference>
<dbReference type="CDD" id="cd00082">
    <property type="entry name" value="HisKA"/>
    <property type="match status" value="1"/>
</dbReference>
<keyword evidence="9 10" id="KW-0472">Membrane</keyword>
<dbReference type="GO" id="GO:0000155">
    <property type="term" value="F:phosphorelay sensor kinase activity"/>
    <property type="evidence" value="ECO:0007669"/>
    <property type="project" value="InterPro"/>
</dbReference>
<dbReference type="SMART" id="SM00388">
    <property type="entry name" value="HisKA"/>
    <property type="match status" value="1"/>
</dbReference>
<dbReference type="Gene3D" id="3.30.565.10">
    <property type="entry name" value="Histidine kinase-like ATPase, C-terminal domain"/>
    <property type="match status" value="1"/>
</dbReference>
<evidence type="ECO:0000256" key="3">
    <source>
        <dbReference type="ARBA" id="ARBA00012438"/>
    </source>
</evidence>
<dbReference type="PRINTS" id="PR00344">
    <property type="entry name" value="BCTRLSENSOR"/>
</dbReference>
<keyword evidence="6 10" id="KW-0812">Transmembrane</keyword>
<protein>
    <recommendedName>
        <fullName evidence="3">histidine kinase</fullName>
        <ecNumber evidence="3">2.7.13.3</ecNumber>
    </recommendedName>
</protein>
<dbReference type="Pfam" id="PF00512">
    <property type="entry name" value="HisKA"/>
    <property type="match status" value="1"/>
</dbReference>
<keyword evidence="4" id="KW-0597">Phosphoprotein</keyword>
<dbReference type="PANTHER" id="PTHR45436:SF1">
    <property type="entry name" value="SENSOR PROTEIN QSEC"/>
    <property type="match status" value="1"/>
</dbReference>
<gene>
    <name evidence="12" type="ORF">ABRY99_02670</name>
    <name evidence="13" type="ORF">ABRZ04_00700</name>
</gene>
<dbReference type="Pfam" id="PF02518">
    <property type="entry name" value="HATPase_c"/>
    <property type="match status" value="1"/>
</dbReference>
<dbReference type="PROSITE" id="PS50109">
    <property type="entry name" value="HIS_KIN"/>
    <property type="match status" value="1"/>
</dbReference>
<evidence type="ECO:0000256" key="2">
    <source>
        <dbReference type="ARBA" id="ARBA00004370"/>
    </source>
</evidence>
<dbReference type="EMBL" id="CP158254">
    <property type="protein sequence ID" value="XDJ47625.1"/>
    <property type="molecule type" value="Genomic_DNA"/>
</dbReference>
<dbReference type="InterPro" id="IPR036890">
    <property type="entry name" value="HATPase_C_sf"/>
</dbReference>
<feature type="transmembrane region" description="Helical" evidence="10">
    <location>
        <begin position="180"/>
        <end position="201"/>
    </location>
</feature>
<dbReference type="SMART" id="SM00387">
    <property type="entry name" value="HATPase_c"/>
    <property type="match status" value="1"/>
</dbReference>
<dbReference type="InterPro" id="IPR036097">
    <property type="entry name" value="HisK_dim/P_sf"/>
</dbReference>
<proteinExistence type="predicted"/>
<evidence type="ECO:0000259" key="11">
    <source>
        <dbReference type="PROSITE" id="PS50109"/>
    </source>
</evidence>
<dbReference type="RefSeq" id="WP_368640011.1">
    <property type="nucleotide sequence ID" value="NZ_CP158252.1"/>
</dbReference>
<reference evidence="12" key="1">
    <citation type="submission" date="2024-05" db="EMBL/GenBank/DDBJ databases">
        <authorList>
            <person name="Luo Y.-C."/>
            <person name="Nicholds J."/>
            <person name="Mortimer T."/>
            <person name="Maboni G."/>
        </authorList>
    </citation>
    <scope>NUCLEOTIDE SEQUENCE</scope>
    <source>
        <strain evidence="13">151836</strain>
        <strain evidence="12">153920</strain>
    </source>
</reference>
<evidence type="ECO:0000256" key="1">
    <source>
        <dbReference type="ARBA" id="ARBA00000085"/>
    </source>
</evidence>
<dbReference type="InterPro" id="IPR004358">
    <property type="entry name" value="Sig_transdc_His_kin-like_C"/>
</dbReference>
<keyword evidence="8 10" id="KW-1133">Transmembrane helix</keyword>
<dbReference type="InterPro" id="IPR003661">
    <property type="entry name" value="HisK_dim/P_dom"/>
</dbReference>
<feature type="transmembrane region" description="Helical" evidence="10">
    <location>
        <begin position="16"/>
        <end position="35"/>
    </location>
</feature>
<dbReference type="GO" id="GO:0005886">
    <property type="term" value="C:plasma membrane"/>
    <property type="evidence" value="ECO:0007669"/>
    <property type="project" value="TreeGrafter"/>
</dbReference>
<evidence type="ECO:0000256" key="5">
    <source>
        <dbReference type="ARBA" id="ARBA00022679"/>
    </source>
</evidence>
<dbReference type="InterPro" id="IPR013727">
    <property type="entry name" value="2CSK_N"/>
</dbReference>
<evidence type="ECO:0000256" key="9">
    <source>
        <dbReference type="ARBA" id="ARBA00023136"/>
    </source>
</evidence>
<dbReference type="InterPro" id="IPR005467">
    <property type="entry name" value="His_kinase_dom"/>
</dbReference>
<keyword evidence="7 12" id="KW-0418">Kinase</keyword>
<evidence type="ECO:0000256" key="8">
    <source>
        <dbReference type="ARBA" id="ARBA00022989"/>
    </source>
</evidence>